<reference evidence="1 2" key="1">
    <citation type="submission" date="2020-08" db="EMBL/GenBank/DDBJ databases">
        <title>Genome sequence of Hymenobacter qilianensis JCM 19763T.</title>
        <authorList>
            <person name="Hyun D.-W."/>
            <person name="Bae J.-W."/>
        </authorList>
    </citation>
    <scope>NUCLEOTIDE SEQUENCE [LARGE SCALE GENOMIC DNA]</scope>
    <source>
        <strain evidence="1 2">JCM 19763</strain>
    </source>
</reference>
<evidence type="ECO:0000313" key="1">
    <source>
        <dbReference type="EMBL" id="QNP52844.1"/>
    </source>
</evidence>
<dbReference type="AlphaFoldDB" id="A0A7H0GX28"/>
<organism evidence="1 2">
    <name type="scientific">Hymenobacter qilianensis</name>
    <dbReference type="NCBI Taxonomy" id="1385715"/>
    <lineage>
        <taxon>Bacteria</taxon>
        <taxon>Pseudomonadati</taxon>
        <taxon>Bacteroidota</taxon>
        <taxon>Cytophagia</taxon>
        <taxon>Cytophagales</taxon>
        <taxon>Hymenobacteraceae</taxon>
        <taxon>Hymenobacter</taxon>
    </lineage>
</organism>
<dbReference type="Proteomes" id="UP000516093">
    <property type="component" value="Chromosome"/>
</dbReference>
<dbReference type="PROSITE" id="PS51257">
    <property type="entry name" value="PROKAR_LIPOPROTEIN"/>
    <property type="match status" value="1"/>
</dbReference>
<gene>
    <name evidence="1" type="ORF">H9L05_03745</name>
</gene>
<dbReference type="RefSeq" id="WP_187733082.1">
    <property type="nucleotide sequence ID" value="NZ_CP060784.1"/>
</dbReference>
<sequence>MLRYTVSVGLVVLGIGAGCTTKEQTARRVSPASQPVSVTMCAPPVVVDTAWYASGKKAPSCLV</sequence>
<keyword evidence="2" id="KW-1185">Reference proteome</keyword>
<accession>A0A7H0GX28</accession>
<dbReference type="EMBL" id="CP060784">
    <property type="protein sequence ID" value="QNP52844.1"/>
    <property type="molecule type" value="Genomic_DNA"/>
</dbReference>
<evidence type="ECO:0000313" key="2">
    <source>
        <dbReference type="Proteomes" id="UP000516093"/>
    </source>
</evidence>
<evidence type="ECO:0008006" key="3">
    <source>
        <dbReference type="Google" id="ProtNLM"/>
    </source>
</evidence>
<proteinExistence type="predicted"/>
<dbReference type="KEGG" id="hqi:H9L05_03745"/>
<protein>
    <recommendedName>
        <fullName evidence="3">Lipoprotein</fullName>
    </recommendedName>
</protein>
<name>A0A7H0GX28_9BACT</name>